<dbReference type="SMART" id="SM00212">
    <property type="entry name" value="UBCc"/>
    <property type="match status" value="1"/>
</dbReference>
<organism evidence="4 5">
    <name type="scientific">Gracilariopsis chorda</name>
    <dbReference type="NCBI Taxonomy" id="448386"/>
    <lineage>
        <taxon>Eukaryota</taxon>
        <taxon>Rhodophyta</taxon>
        <taxon>Florideophyceae</taxon>
        <taxon>Rhodymeniophycidae</taxon>
        <taxon>Gracilariales</taxon>
        <taxon>Gracilariaceae</taxon>
        <taxon>Gracilariopsis</taxon>
    </lineage>
</organism>
<evidence type="ECO:0000259" key="3">
    <source>
        <dbReference type="PROSITE" id="PS50127"/>
    </source>
</evidence>
<dbReference type="Pfam" id="PF00179">
    <property type="entry name" value="UQ_con"/>
    <property type="match status" value="1"/>
</dbReference>
<dbReference type="FunFam" id="3.10.110.10:FF:000086">
    <property type="entry name" value="Ubiquitin-conjugating enzyme E2 J1"/>
    <property type="match status" value="1"/>
</dbReference>
<dbReference type="InterPro" id="IPR016135">
    <property type="entry name" value="UBQ-conjugating_enzyme/RWD"/>
</dbReference>
<dbReference type="CDD" id="cd23799">
    <property type="entry name" value="UBCc_UBE2J"/>
    <property type="match status" value="1"/>
</dbReference>
<feature type="compositionally biased region" description="Polar residues" evidence="1">
    <location>
        <begin position="229"/>
        <end position="243"/>
    </location>
</feature>
<feature type="domain" description="UBC core" evidence="3">
    <location>
        <begin position="4"/>
        <end position="156"/>
    </location>
</feature>
<protein>
    <submittedName>
        <fullName evidence="4">Ubiquitin-conjugating enzyme E2 J1</fullName>
    </submittedName>
</protein>
<feature type="region of interest" description="Disordered" evidence="1">
    <location>
        <begin position="175"/>
        <end position="281"/>
    </location>
</feature>
<dbReference type="Proteomes" id="UP000247409">
    <property type="component" value="Unassembled WGS sequence"/>
</dbReference>
<keyword evidence="2" id="KW-1133">Transmembrane helix</keyword>
<keyword evidence="5" id="KW-1185">Reference proteome</keyword>
<feature type="compositionally biased region" description="Low complexity" evidence="1">
    <location>
        <begin position="187"/>
        <end position="220"/>
    </location>
</feature>
<dbReference type="OrthoDB" id="1158011at2759"/>
<sequence>MSNDAVRRIMAELKELSRLNTHPLRLFHASPLETDLFEWHFSVRGPPDTAFEGGIYHGRILLPPDYPLKPPEIILLTPNGRFEVGKRICLSVTAHHQETWQPSWGIRTILTALIGFMPSPAEGVGALDYPDDDRRRLARRSHLFHCGRCGSRPVDHLPPMTQTCSPANGKIQSKALRNSRNHSPSDSSTRPPAQPSQPSSSATHPSSASSSNPTAPSSLSDRPRHSPNPGGNSSVVPTVTRPDNANSQSESANANAHCSPAAQSATRQTHNDLRPTRPAAAQVVPNREERELLYVAYAIIAMMLAVVVRRVIKTMTES</sequence>
<evidence type="ECO:0000313" key="5">
    <source>
        <dbReference type="Proteomes" id="UP000247409"/>
    </source>
</evidence>
<name>A0A2V3INT9_9FLOR</name>
<dbReference type="InterPro" id="IPR050113">
    <property type="entry name" value="Ub_conjugating_enzyme"/>
</dbReference>
<dbReference type="SUPFAM" id="SSF54495">
    <property type="entry name" value="UBC-like"/>
    <property type="match status" value="1"/>
</dbReference>
<dbReference type="PROSITE" id="PS50127">
    <property type="entry name" value="UBC_2"/>
    <property type="match status" value="1"/>
</dbReference>
<comment type="caution">
    <text evidence="4">The sequence shown here is derived from an EMBL/GenBank/DDBJ whole genome shotgun (WGS) entry which is preliminary data.</text>
</comment>
<proteinExistence type="predicted"/>
<feature type="compositionally biased region" description="Polar residues" evidence="1">
    <location>
        <begin position="175"/>
        <end position="186"/>
    </location>
</feature>
<feature type="transmembrane region" description="Helical" evidence="2">
    <location>
        <begin position="292"/>
        <end position="312"/>
    </location>
</feature>
<dbReference type="AlphaFoldDB" id="A0A2V3INT9"/>
<accession>A0A2V3INT9</accession>
<evidence type="ECO:0000256" key="1">
    <source>
        <dbReference type="SAM" id="MobiDB-lite"/>
    </source>
</evidence>
<evidence type="ECO:0000256" key="2">
    <source>
        <dbReference type="SAM" id="Phobius"/>
    </source>
</evidence>
<keyword evidence="2" id="KW-0472">Membrane</keyword>
<dbReference type="STRING" id="448386.A0A2V3INT9"/>
<dbReference type="Gene3D" id="3.10.110.10">
    <property type="entry name" value="Ubiquitin Conjugating Enzyme"/>
    <property type="match status" value="1"/>
</dbReference>
<dbReference type="EMBL" id="NBIV01000114">
    <property type="protein sequence ID" value="PXF43723.1"/>
    <property type="molecule type" value="Genomic_DNA"/>
</dbReference>
<keyword evidence="2" id="KW-0812">Transmembrane</keyword>
<dbReference type="PANTHER" id="PTHR24067">
    <property type="entry name" value="UBIQUITIN-CONJUGATING ENZYME E2"/>
    <property type="match status" value="1"/>
</dbReference>
<gene>
    <name evidence="4" type="ORF">BWQ96_06553</name>
</gene>
<reference evidence="4 5" key="1">
    <citation type="journal article" date="2018" name="Mol. Biol. Evol.">
        <title>Analysis of the draft genome of the red seaweed Gracilariopsis chorda provides insights into genome size evolution in Rhodophyta.</title>
        <authorList>
            <person name="Lee J."/>
            <person name="Yang E.C."/>
            <person name="Graf L."/>
            <person name="Yang J.H."/>
            <person name="Qiu H."/>
            <person name="Zel Zion U."/>
            <person name="Chan C.X."/>
            <person name="Stephens T.G."/>
            <person name="Weber A.P.M."/>
            <person name="Boo G.H."/>
            <person name="Boo S.M."/>
            <person name="Kim K.M."/>
            <person name="Shin Y."/>
            <person name="Jung M."/>
            <person name="Lee S.J."/>
            <person name="Yim H.S."/>
            <person name="Lee J.H."/>
            <person name="Bhattacharya D."/>
            <person name="Yoon H.S."/>
        </authorList>
    </citation>
    <scope>NUCLEOTIDE SEQUENCE [LARGE SCALE GENOMIC DNA]</scope>
    <source>
        <strain evidence="4 5">SKKU-2015</strain>
        <tissue evidence="4">Whole body</tissue>
    </source>
</reference>
<feature type="compositionally biased region" description="Low complexity" evidence="1">
    <location>
        <begin position="244"/>
        <end position="256"/>
    </location>
</feature>
<dbReference type="InterPro" id="IPR000608">
    <property type="entry name" value="UBC"/>
</dbReference>
<evidence type="ECO:0000313" key="4">
    <source>
        <dbReference type="EMBL" id="PXF43723.1"/>
    </source>
</evidence>